<dbReference type="PIRSF" id="PIRSF016938">
    <property type="entry name" value="RseA"/>
    <property type="match status" value="1"/>
</dbReference>
<keyword evidence="7" id="KW-0997">Cell inner membrane</keyword>
<keyword evidence="6 7" id="KW-0472">Membrane</keyword>
<evidence type="ECO:0000256" key="1">
    <source>
        <dbReference type="ARBA" id="ARBA00004162"/>
    </source>
</evidence>
<evidence type="ECO:0000256" key="6">
    <source>
        <dbReference type="ARBA" id="ARBA00023136"/>
    </source>
</evidence>
<proteinExistence type="inferred from homology"/>
<keyword evidence="4" id="KW-0812">Transmembrane</keyword>
<comment type="similarity">
    <text evidence="2 7">Belongs to the RseA family.</text>
</comment>
<name>A0A917JIL3_9GAMM</name>
<dbReference type="Pfam" id="PF03872">
    <property type="entry name" value="RseA_N"/>
    <property type="match status" value="1"/>
</dbReference>
<dbReference type="EMBL" id="BMPZ01000001">
    <property type="protein sequence ID" value="GGI69405.1"/>
    <property type="molecule type" value="Genomic_DNA"/>
</dbReference>
<evidence type="ECO:0000256" key="2">
    <source>
        <dbReference type="ARBA" id="ARBA00005837"/>
    </source>
</evidence>
<dbReference type="RefSeq" id="WP_188917167.1">
    <property type="nucleotide sequence ID" value="NZ_BMPZ01000001.1"/>
</dbReference>
<evidence type="ECO:0000259" key="9">
    <source>
        <dbReference type="Pfam" id="PF03872"/>
    </source>
</evidence>
<dbReference type="SUPFAM" id="SSF89069">
    <property type="entry name" value="N-terminal, cytoplasmic domain of anti-sigmaE factor RseA"/>
    <property type="match status" value="1"/>
</dbReference>
<evidence type="ECO:0000256" key="4">
    <source>
        <dbReference type="ARBA" id="ARBA00022692"/>
    </source>
</evidence>
<comment type="caution">
    <text evidence="11">The sequence shown here is derived from an EMBL/GenBank/DDBJ whole genome shotgun (WGS) entry which is preliminary data.</text>
</comment>
<protein>
    <recommendedName>
        <fullName evidence="7">Anti-sigma-E factor RseA</fullName>
    </recommendedName>
    <alternativeName>
        <fullName evidence="7">Regulator of SigE</fullName>
    </alternativeName>
    <alternativeName>
        <fullName evidence="7">Sigma-E anti-sigma factor RseA</fullName>
    </alternativeName>
    <alternativeName>
        <fullName evidence="7">Sigma-E factor negative regulatory protein</fullName>
    </alternativeName>
</protein>
<sequence>MDKLGQEWVSSVVDGEASEQDLAHLSQDKDAQEKWQNYHLIGDTIRGELPPALSLDLTQSIADAIEKEPSIVAPGHANKPVSSDELSDVVEGNPASVVGLDIAPTAKPSNVVPLFKQLGQYAIAASVALVAVIGVQNYNVPADIESSPLPVLNTRPLIGSASPVSLQTGQPKATSQNASQGYSEAQLNEQRRRINTYIQDHMLQQKLNTAALHQHKSEKAQEEPQK</sequence>
<evidence type="ECO:0000256" key="5">
    <source>
        <dbReference type="ARBA" id="ARBA00022989"/>
    </source>
</evidence>
<dbReference type="AlphaFoldDB" id="A0A917JIL3"/>
<dbReference type="Proteomes" id="UP000613743">
    <property type="component" value="Unassembled WGS sequence"/>
</dbReference>
<dbReference type="GO" id="GO:0005886">
    <property type="term" value="C:plasma membrane"/>
    <property type="evidence" value="ECO:0007669"/>
    <property type="project" value="UniProtKB-SubCell"/>
</dbReference>
<evidence type="ECO:0000256" key="8">
    <source>
        <dbReference type="SAM" id="MobiDB-lite"/>
    </source>
</evidence>
<keyword evidence="12" id="KW-1185">Reference proteome</keyword>
<dbReference type="Gene3D" id="1.10.10.880">
    <property type="entry name" value="Anti sigma-E protein RseA, N-terminal domain"/>
    <property type="match status" value="1"/>
</dbReference>
<reference evidence="11" key="1">
    <citation type="journal article" date="2014" name="Int. J. Syst. Evol. Microbiol.">
        <title>Complete genome sequence of Corynebacterium casei LMG S-19264T (=DSM 44701T), isolated from a smear-ripened cheese.</title>
        <authorList>
            <consortium name="US DOE Joint Genome Institute (JGI-PGF)"/>
            <person name="Walter F."/>
            <person name="Albersmeier A."/>
            <person name="Kalinowski J."/>
            <person name="Ruckert C."/>
        </authorList>
    </citation>
    <scope>NUCLEOTIDE SEQUENCE</scope>
    <source>
        <strain evidence="11">JCM 30804</strain>
    </source>
</reference>
<dbReference type="InterPro" id="IPR005573">
    <property type="entry name" value="Anti-sigma_E_RseA_C"/>
</dbReference>
<comment type="subunit">
    <text evidence="7">Interacts 1:1 with ECF RNA polymerase sigma-E (RpoE); this inhibits the interaction of sigma-E with the RNA polymerase catalytic core and leads to a decreased expression of sigma-E-regulated genes. Interacts with RseB.</text>
</comment>
<dbReference type="GO" id="GO:0016989">
    <property type="term" value="F:sigma factor antagonist activity"/>
    <property type="evidence" value="ECO:0007669"/>
    <property type="project" value="InterPro"/>
</dbReference>
<evidence type="ECO:0000259" key="10">
    <source>
        <dbReference type="Pfam" id="PF03873"/>
    </source>
</evidence>
<gene>
    <name evidence="11" type="primary">rseA</name>
    <name evidence="11" type="ORF">GCM10009332_03080</name>
</gene>
<keyword evidence="5" id="KW-1133">Transmembrane helix</keyword>
<evidence type="ECO:0000256" key="7">
    <source>
        <dbReference type="PIRNR" id="PIRNR016938"/>
    </source>
</evidence>
<feature type="region of interest" description="Disordered" evidence="8">
    <location>
        <begin position="162"/>
        <end position="186"/>
    </location>
</feature>
<dbReference type="PANTHER" id="PTHR38104:SF1">
    <property type="entry name" value="ANTI-SIGMA-E FACTOR RSEA"/>
    <property type="match status" value="1"/>
</dbReference>
<dbReference type="InterPro" id="IPR005572">
    <property type="entry name" value="Anti-sigma_E_RseA_N"/>
</dbReference>
<dbReference type="CDD" id="cd16328">
    <property type="entry name" value="RseA_N"/>
    <property type="match status" value="1"/>
</dbReference>
<comment type="function">
    <text evidence="7">An anti-sigma factor for extracytoplasmic function (ECF) sigma factor sigma-E (RpoE). ECF sigma factors are held in an inactive form by an anti-sigma factor until released by regulated intramembrane proteolysis (RIP). RIP occurs when an extracytoplasmic signal triggers a concerted proteolytic cascade to transmit information and elicit cellular responses. The membrane-spanning regulatory substrate protein is first cut periplasmically (site-1 protease, S1P, DegS), then within the membrane itself (site-2 protease, S2P, RseP), while cytoplasmic proteases finish degrading the anti-sigma factor, liberating sigma-E.</text>
</comment>
<organism evidence="11 12">
    <name type="scientific">Shewanella gelidii</name>
    <dbReference type="NCBI Taxonomy" id="1642821"/>
    <lineage>
        <taxon>Bacteria</taxon>
        <taxon>Pseudomonadati</taxon>
        <taxon>Pseudomonadota</taxon>
        <taxon>Gammaproteobacteria</taxon>
        <taxon>Alteromonadales</taxon>
        <taxon>Shewanellaceae</taxon>
        <taxon>Shewanella</taxon>
    </lineage>
</organism>
<dbReference type="InterPro" id="IPR036147">
    <property type="entry name" value="Anti-sigma_E_RseA_N_sf"/>
</dbReference>
<feature type="domain" description="Anti sigma-E protein RseA N-terminal" evidence="9">
    <location>
        <begin position="6"/>
        <end position="82"/>
    </location>
</feature>
<evidence type="ECO:0000313" key="12">
    <source>
        <dbReference type="Proteomes" id="UP000613743"/>
    </source>
</evidence>
<accession>A0A917JIL3</accession>
<comment type="subcellular location">
    <subcellularLocation>
        <location evidence="7">Cell inner membrane</location>
    </subcellularLocation>
    <subcellularLocation>
        <location evidence="1">Cell membrane</location>
        <topology evidence="1">Single-pass membrane protein</topology>
    </subcellularLocation>
</comment>
<dbReference type="InterPro" id="IPR052383">
    <property type="entry name" value="Anti-sigma-E_RseA-like"/>
</dbReference>
<dbReference type="Pfam" id="PF03873">
    <property type="entry name" value="RseA_C"/>
    <property type="match status" value="1"/>
</dbReference>
<dbReference type="PANTHER" id="PTHR38104">
    <property type="match status" value="1"/>
</dbReference>
<keyword evidence="3 7" id="KW-1003">Cell membrane</keyword>
<evidence type="ECO:0000313" key="11">
    <source>
        <dbReference type="EMBL" id="GGI69405.1"/>
    </source>
</evidence>
<evidence type="ECO:0000256" key="3">
    <source>
        <dbReference type="ARBA" id="ARBA00022475"/>
    </source>
</evidence>
<reference evidence="11" key="2">
    <citation type="submission" date="2020-09" db="EMBL/GenBank/DDBJ databases">
        <authorList>
            <person name="Sun Q."/>
            <person name="Ohkuma M."/>
        </authorList>
    </citation>
    <scope>NUCLEOTIDE SEQUENCE</scope>
    <source>
        <strain evidence="11">JCM 30804</strain>
    </source>
</reference>
<dbReference type="InterPro" id="IPR026279">
    <property type="entry name" value="RseA"/>
</dbReference>
<feature type="domain" description="Anti sigma-E protein RseA C-terminal" evidence="10">
    <location>
        <begin position="148"/>
        <end position="207"/>
    </location>
</feature>